<protein>
    <recommendedName>
        <fullName evidence="2">histidine kinase</fullName>
        <ecNumber evidence="2">2.7.13.3</ecNumber>
    </recommendedName>
</protein>
<dbReference type="GO" id="GO:0000155">
    <property type="term" value="F:phosphorelay sensor kinase activity"/>
    <property type="evidence" value="ECO:0007669"/>
    <property type="project" value="InterPro"/>
</dbReference>
<gene>
    <name evidence="5" type="ORF">E6C55_07300</name>
</gene>
<evidence type="ECO:0000256" key="4">
    <source>
        <dbReference type="ARBA" id="ARBA00023012"/>
    </source>
</evidence>
<keyword evidence="3" id="KW-0418">Kinase</keyword>
<evidence type="ECO:0000256" key="1">
    <source>
        <dbReference type="ARBA" id="ARBA00000085"/>
    </source>
</evidence>
<dbReference type="EC" id="2.7.13.3" evidence="2"/>
<evidence type="ECO:0000313" key="6">
    <source>
        <dbReference type="Proteomes" id="UP000310636"/>
    </source>
</evidence>
<dbReference type="AlphaFoldDB" id="A0A4S4C3U1"/>
<dbReference type="SUPFAM" id="SSF47384">
    <property type="entry name" value="Homodimeric domain of signal transducing histidine kinase"/>
    <property type="match status" value="1"/>
</dbReference>
<accession>A0A4S4C3U1</accession>
<evidence type="ECO:0000313" key="5">
    <source>
        <dbReference type="EMBL" id="THF82183.1"/>
    </source>
</evidence>
<dbReference type="InterPro" id="IPR036097">
    <property type="entry name" value="HisK_dim/P_sf"/>
</dbReference>
<dbReference type="EMBL" id="SSOB01000007">
    <property type="protein sequence ID" value="THF82183.1"/>
    <property type="molecule type" value="Genomic_DNA"/>
</dbReference>
<organism evidence="5 6">
    <name type="scientific">Cohnella fermenti</name>
    <dbReference type="NCBI Taxonomy" id="2565925"/>
    <lineage>
        <taxon>Bacteria</taxon>
        <taxon>Bacillati</taxon>
        <taxon>Bacillota</taxon>
        <taxon>Bacilli</taxon>
        <taxon>Bacillales</taxon>
        <taxon>Paenibacillaceae</taxon>
        <taxon>Cohnella</taxon>
    </lineage>
</organism>
<name>A0A4S4C3U1_9BACL</name>
<keyword evidence="3" id="KW-0808">Transferase</keyword>
<dbReference type="Proteomes" id="UP000310636">
    <property type="component" value="Unassembled WGS sequence"/>
</dbReference>
<comment type="caution">
    <text evidence="5">The sequence shown here is derived from an EMBL/GenBank/DDBJ whole genome shotgun (WGS) entry which is preliminary data.</text>
</comment>
<sequence>MEAAQEQMIRHQQERTEMLQSISHDIRTPPGTAAAFVRRAAWAKAAGSSWRCSSMLLVDAAH</sequence>
<evidence type="ECO:0000256" key="3">
    <source>
        <dbReference type="ARBA" id="ARBA00022777"/>
    </source>
</evidence>
<evidence type="ECO:0000256" key="2">
    <source>
        <dbReference type="ARBA" id="ARBA00012438"/>
    </source>
</evidence>
<keyword evidence="6" id="KW-1185">Reference proteome</keyword>
<dbReference type="RefSeq" id="WP_136369121.1">
    <property type="nucleotide sequence ID" value="NZ_SSOB01000007.1"/>
</dbReference>
<proteinExistence type="predicted"/>
<reference evidence="5 6" key="1">
    <citation type="submission" date="2019-04" db="EMBL/GenBank/DDBJ databases">
        <title>Cohnella sp. nov. isolated from preserved vegetables.</title>
        <authorList>
            <person name="Lin S.-Y."/>
            <person name="Hung M.-H."/>
            <person name="Young C.-C."/>
        </authorList>
    </citation>
    <scope>NUCLEOTIDE SEQUENCE [LARGE SCALE GENOMIC DNA]</scope>
    <source>
        <strain evidence="5 6">CC-MHH1044</strain>
    </source>
</reference>
<comment type="catalytic activity">
    <reaction evidence="1">
        <text>ATP + protein L-histidine = ADP + protein N-phospho-L-histidine.</text>
        <dbReference type="EC" id="2.7.13.3"/>
    </reaction>
</comment>
<keyword evidence="4" id="KW-0902">Two-component regulatory system</keyword>